<accession>A0A026WJY0</accession>
<feature type="region of interest" description="Disordered" evidence="1">
    <location>
        <begin position="1"/>
        <end position="27"/>
    </location>
</feature>
<reference evidence="2 3" key="1">
    <citation type="journal article" date="2014" name="Curr. Biol.">
        <title>The genome of the clonal raider ant Cerapachys biroi.</title>
        <authorList>
            <person name="Oxley P.R."/>
            <person name="Ji L."/>
            <person name="Fetter-Pruneda I."/>
            <person name="McKenzie S.K."/>
            <person name="Li C."/>
            <person name="Hu H."/>
            <person name="Zhang G."/>
            <person name="Kronauer D.J."/>
        </authorList>
    </citation>
    <scope>NUCLEOTIDE SEQUENCE [LARGE SCALE GENOMIC DNA]</scope>
</reference>
<protein>
    <submittedName>
        <fullName evidence="2">Uncharacterized protein</fullName>
    </submittedName>
</protein>
<organism evidence="2 3">
    <name type="scientific">Ooceraea biroi</name>
    <name type="common">Clonal raider ant</name>
    <name type="synonym">Cerapachys biroi</name>
    <dbReference type="NCBI Taxonomy" id="2015173"/>
    <lineage>
        <taxon>Eukaryota</taxon>
        <taxon>Metazoa</taxon>
        <taxon>Ecdysozoa</taxon>
        <taxon>Arthropoda</taxon>
        <taxon>Hexapoda</taxon>
        <taxon>Insecta</taxon>
        <taxon>Pterygota</taxon>
        <taxon>Neoptera</taxon>
        <taxon>Endopterygota</taxon>
        <taxon>Hymenoptera</taxon>
        <taxon>Apocrita</taxon>
        <taxon>Aculeata</taxon>
        <taxon>Formicoidea</taxon>
        <taxon>Formicidae</taxon>
        <taxon>Dorylinae</taxon>
        <taxon>Ooceraea</taxon>
    </lineage>
</organism>
<evidence type="ECO:0000256" key="1">
    <source>
        <dbReference type="SAM" id="MobiDB-lite"/>
    </source>
</evidence>
<sequence length="52" mass="6123">MHWHLATSKRDTYSPSGGERRGRAFEMESCNSMSRNRYLSSEISHRNLSFEE</sequence>
<keyword evidence="3" id="KW-1185">Reference proteome</keyword>
<dbReference type="AlphaFoldDB" id="A0A026WJY0"/>
<dbReference type="Proteomes" id="UP000053097">
    <property type="component" value="Unassembled WGS sequence"/>
</dbReference>
<feature type="compositionally biased region" description="Basic and acidic residues" evidence="1">
    <location>
        <begin position="8"/>
        <end position="26"/>
    </location>
</feature>
<name>A0A026WJY0_OOCBI</name>
<dbReference type="EMBL" id="KK107182">
    <property type="protein sequence ID" value="EZA55966.1"/>
    <property type="molecule type" value="Genomic_DNA"/>
</dbReference>
<proteinExistence type="predicted"/>
<evidence type="ECO:0000313" key="3">
    <source>
        <dbReference type="Proteomes" id="UP000053097"/>
    </source>
</evidence>
<gene>
    <name evidence="2" type="ORF">X777_03651</name>
</gene>
<evidence type="ECO:0000313" key="2">
    <source>
        <dbReference type="EMBL" id="EZA55966.1"/>
    </source>
</evidence>